<evidence type="ECO:0000313" key="4">
    <source>
        <dbReference type="Proteomes" id="UP000199628"/>
    </source>
</evidence>
<dbReference type="OrthoDB" id="9779910at2"/>
<dbReference type="Pfam" id="PF18912">
    <property type="entry name" value="DZR_2"/>
    <property type="match status" value="1"/>
</dbReference>
<dbReference type="CDD" id="cd06223">
    <property type="entry name" value="PRTases_typeI"/>
    <property type="match status" value="1"/>
</dbReference>
<organism evidence="3 4">
    <name type="scientific">Ruegeria marina</name>
    <dbReference type="NCBI Taxonomy" id="639004"/>
    <lineage>
        <taxon>Bacteria</taxon>
        <taxon>Pseudomonadati</taxon>
        <taxon>Pseudomonadota</taxon>
        <taxon>Alphaproteobacteria</taxon>
        <taxon>Rhodobacterales</taxon>
        <taxon>Roseobacteraceae</taxon>
        <taxon>Ruegeria</taxon>
    </lineage>
</organism>
<dbReference type="GO" id="GO:0016757">
    <property type="term" value="F:glycosyltransferase activity"/>
    <property type="evidence" value="ECO:0007669"/>
    <property type="project" value="UniProtKB-KW"/>
</dbReference>
<dbReference type="InterPro" id="IPR051910">
    <property type="entry name" value="ComF/GntX_DNA_util-trans"/>
</dbReference>
<gene>
    <name evidence="3" type="ORF">SAMN04488239_109132</name>
</gene>
<dbReference type="Proteomes" id="UP000199628">
    <property type="component" value="Unassembled WGS sequence"/>
</dbReference>
<reference evidence="4" key="1">
    <citation type="submission" date="2016-10" db="EMBL/GenBank/DDBJ databases">
        <authorList>
            <person name="Varghese N."/>
            <person name="Submissions S."/>
        </authorList>
    </citation>
    <scope>NUCLEOTIDE SEQUENCE [LARGE SCALE GENOMIC DNA]</scope>
    <source>
        <strain evidence="4">CGMCC 1.9108</strain>
    </source>
</reference>
<dbReference type="InterPro" id="IPR029057">
    <property type="entry name" value="PRTase-like"/>
</dbReference>
<evidence type="ECO:0000259" key="2">
    <source>
        <dbReference type="Pfam" id="PF18912"/>
    </source>
</evidence>
<name>A0A1G6WR41_9RHOB</name>
<sequence>MWQKIQTAIKTIYPPRCLGCGDLVISDFGLCGTCWRDTPFIDGTVCESCGAPLIGAADGHRIECDDCMAHPRPWKDGRSALLYTGRARRMVLALKHGDRPELARPAGLWMARVAKPLLHEGMLIAPVPLHWSRLARRRYNQSALLAQSVGRITGLPVCPDLLFRAVATPMLEGMTAAQRGEVLDNAIAAHPRRKHRMAARDVLLVDDVMTSGATFGACARACLDAGAAQVFVLALARVTRDT</sequence>
<protein>
    <submittedName>
        <fullName evidence="3">Predicted amidophosphoribosyltransferases</fullName>
    </submittedName>
</protein>
<dbReference type="SUPFAM" id="SSF53271">
    <property type="entry name" value="PRTase-like"/>
    <property type="match status" value="1"/>
</dbReference>
<dbReference type="RefSeq" id="WP_093032636.1">
    <property type="nucleotide sequence ID" value="NZ_FMZV01000009.1"/>
</dbReference>
<dbReference type="Gene3D" id="3.40.50.2020">
    <property type="match status" value="1"/>
</dbReference>
<dbReference type="AlphaFoldDB" id="A0A1G6WR41"/>
<dbReference type="PANTHER" id="PTHR47505">
    <property type="entry name" value="DNA UTILIZATION PROTEIN YHGH"/>
    <property type="match status" value="1"/>
</dbReference>
<dbReference type="InterPro" id="IPR000836">
    <property type="entry name" value="PRTase_dom"/>
</dbReference>
<keyword evidence="3" id="KW-0808">Transferase</keyword>
<dbReference type="EMBL" id="FMZV01000009">
    <property type="protein sequence ID" value="SDD67687.1"/>
    <property type="molecule type" value="Genomic_DNA"/>
</dbReference>
<evidence type="ECO:0000313" key="3">
    <source>
        <dbReference type="EMBL" id="SDD67687.1"/>
    </source>
</evidence>
<evidence type="ECO:0000256" key="1">
    <source>
        <dbReference type="ARBA" id="ARBA00008007"/>
    </source>
</evidence>
<keyword evidence="3" id="KW-0328">Glycosyltransferase</keyword>
<dbReference type="STRING" id="639004.SAMN04488239_109132"/>
<comment type="similarity">
    <text evidence="1">Belongs to the ComF/GntX family.</text>
</comment>
<dbReference type="InterPro" id="IPR044005">
    <property type="entry name" value="DZR_2"/>
</dbReference>
<proteinExistence type="inferred from homology"/>
<accession>A0A1G6WR41</accession>
<keyword evidence="4" id="KW-1185">Reference proteome</keyword>
<feature type="domain" description="Double zinc ribbon" evidence="2">
    <location>
        <begin position="9"/>
        <end position="68"/>
    </location>
</feature>
<dbReference type="PANTHER" id="PTHR47505:SF1">
    <property type="entry name" value="DNA UTILIZATION PROTEIN YHGH"/>
    <property type="match status" value="1"/>
</dbReference>